<dbReference type="PROSITE" id="PS50059">
    <property type="entry name" value="FKBP_PPIASE"/>
    <property type="match status" value="1"/>
</dbReference>
<keyword evidence="4 5" id="KW-0413">Isomerase</keyword>
<feature type="domain" description="PPIase FKBP-type" evidence="7">
    <location>
        <begin position="79"/>
        <end position="178"/>
    </location>
</feature>
<evidence type="ECO:0000256" key="1">
    <source>
        <dbReference type="ARBA" id="ARBA00000971"/>
    </source>
</evidence>
<keyword evidence="9" id="KW-1185">Reference proteome</keyword>
<accession>A0A9W7BGM4</accession>
<dbReference type="Pfam" id="PF00254">
    <property type="entry name" value="FKBP_C"/>
    <property type="match status" value="1"/>
</dbReference>
<evidence type="ECO:0000256" key="6">
    <source>
        <dbReference type="SAM" id="SignalP"/>
    </source>
</evidence>
<dbReference type="PANTHER" id="PTHR43811:SF19">
    <property type="entry name" value="39 KDA FK506-BINDING NUCLEAR PROTEIN"/>
    <property type="match status" value="1"/>
</dbReference>
<dbReference type="Proteomes" id="UP001165160">
    <property type="component" value="Unassembled WGS sequence"/>
</dbReference>
<feature type="chain" id="PRO_5040905352" description="peptidylprolyl isomerase" evidence="6">
    <location>
        <begin position="16"/>
        <end position="182"/>
    </location>
</feature>
<feature type="signal peptide" evidence="6">
    <location>
        <begin position="1"/>
        <end position="15"/>
    </location>
</feature>
<evidence type="ECO:0000313" key="9">
    <source>
        <dbReference type="Proteomes" id="UP001165160"/>
    </source>
</evidence>
<keyword evidence="3 5" id="KW-0697">Rotamase</keyword>
<dbReference type="InterPro" id="IPR001179">
    <property type="entry name" value="PPIase_FKBP_dom"/>
</dbReference>
<name>A0A9W7BGM4_9STRA</name>
<evidence type="ECO:0000313" key="8">
    <source>
        <dbReference type="EMBL" id="GMH87555.1"/>
    </source>
</evidence>
<gene>
    <name evidence="8" type="ORF">TrVE_jg9517</name>
</gene>
<evidence type="ECO:0000256" key="2">
    <source>
        <dbReference type="ARBA" id="ARBA00013194"/>
    </source>
</evidence>
<keyword evidence="6" id="KW-0732">Signal</keyword>
<dbReference type="SUPFAM" id="SSF54534">
    <property type="entry name" value="FKBP-like"/>
    <property type="match status" value="1"/>
</dbReference>
<dbReference type="PANTHER" id="PTHR43811">
    <property type="entry name" value="FKBP-TYPE PEPTIDYL-PROLYL CIS-TRANS ISOMERASE FKPA"/>
    <property type="match status" value="1"/>
</dbReference>
<dbReference type="Gene3D" id="3.10.50.40">
    <property type="match status" value="1"/>
</dbReference>
<dbReference type="AlphaFoldDB" id="A0A9W7BGM4"/>
<evidence type="ECO:0000256" key="4">
    <source>
        <dbReference type="ARBA" id="ARBA00023235"/>
    </source>
</evidence>
<sequence length="182" mass="19425">MRSLIFLLLPLLSSSYTFHTRSSFLKTFSSGIVAGGLLTSTPANAAPEIFTTSKGVKYAITKKSTLPTTLGAPTSPQDGDICVISYTGYLTNGQIFDATHSEGKGKDLAFSLGKKQVIDGLDDLLRDIKVGDTVQAIIPPGMAYGSKGVCIEKEGAETECLIKPDQTLVYDVFFKKISLPPP</sequence>
<proteinExistence type="predicted"/>
<evidence type="ECO:0000256" key="3">
    <source>
        <dbReference type="ARBA" id="ARBA00023110"/>
    </source>
</evidence>
<dbReference type="GO" id="GO:0003755">
    <property type="term" value="F:peptidyl-prolyl cis-trans isomerase activity"/>
    <property type="evidence" value="ECO:0007669"/>
    <property type="project" value="UniProtKB-KW"/>
</dbReference>
<dbReference type="EMBL" id="BRXX01000073">
    <property type="protein sequence ID" value="GMH87555.1"/>
    <property type="molecule type" value="Genomic_DNA"/>
</dbReference>
<comment type="caution">
    <text evidence="8">The sequence shown here is derived from an EMBL/GenBank/DDBJ whole genome shotgun (WGS) entry which is preliminary data.</text>
</comment>
<evidence type="ECO:0000259" key="7">
    <source>
        <dbReference type="PROSITE" id="PS50059"/>
    </source>
</evidence>
<evidence type="ECO:0000256" key="5">
    <source>
        <dbReference type="PROSITE-ProRule" id="PRU00277"/>
    </source>
</evidence>
<comment type="catalytic activity">
    <reaction evidence="1 5">
        <text>[protein]-peptidylproline (omega=180) = [protein]-peptidylproline (omega=0)</text>
        <dbReference type="Rhea" id="RHEA:16237"/>
        <dbReference type="Rhea" id="RHEA-COMP:10747"/>
        <dbReference type="Rhea" id="RHEA-COMP:10748"/>
        <dbReference type="ChEBI" id="CHEBI:83833"/>
        <dbReference type="ChEBI" id="CHEBI:83834"/>
        <dbReference type="EC" id="5.2.1.8"/>
    </reaction>
</comment>
<organism evidence="8 9">
    <name type="scientific">Triparma verrucosa</name>
    <dbReference type="NCBI Taxonomy" id="1606542"/>
    <lineage>
        <taxon>Eukaryota</taxon>
        <taxon>Sar</taxon>
        <taxon>Stramenopiles</taxon>
        <taxon>Ochrophyta</taxon>
        <taxon>Bolidophyceae</taxon>
        <taxon>Parmales</taxon>
        <taxon>Triparmaceae</taxon>
        <taxon>Triparma</taxon>
    </lineage>
</organism>
<dbReference type="EC" id="5.2.1.8" evidence="2 5"/>
<reference evidence="9" key="1">
    <citation type="journal article" date="2023" name="Commun. Biol.">
        <title>Genome analysis of Parmales, the sister group of diatoms, reveals the evolutionary specialization of diatoms from phago-mixotrophs to photoautotrophs.</title>
        <authorList>
            <person name="Ban H."/>
            <person name="Sato S."/>
            <person name="Yoshikawa S."/>
            <person name="Yamada K."/>
            <person name="Nakamura Y."/>
            <person name="Ichinomiya M."/>
            <person name="Sato N."/>
            <person name="Blanc-Mathieu R."/>
            <person name="Endo H."/>
            <person name="Kuwata A."/>
            <person name="Ogata H."/>
        </authorList>
    </citation>
    <scope>NUCLEOTIDE SEQUENCE [LARGE SCALE GENOMIC DNA]</scope>
    <source>
        <strain evidence="9">NIES 3699</strain>
    </source>
</reference>
<dbReference type="InterPro" id="IPR046357">
    <property type="entry name" value="PPIase_dom_sf"/>
</dbReference>
<protein>
    <recommendedName>
        <fullName evidence="2 5">peptidylprolyl isomerase</fullName>
        <ecNumber evidence="2 5">5.2.1.8</ecNumber>
    </recommendedName>
</protein>